<keyword evidence="1" id="KW-1133">Transmembrane helix</keyword>
<dbReference type="RefSeq" id="WP_345935703.1">
    <property type="nucleotide sequence ID" value="NZ_JBBKTV010000014.1"/>
</dbReference>
<comment type="caution">
    <text evidence="2">The sequence shown here is derived from an EMBL/GenBank/DDBJ whole genome shotgun (WGS) entry which is preliminary data.</text>
</comment>
<evidence type="ECO:0000313" key="3">
    <source>
        <dbReference type="Proteomes" id="UP001413721"/>
    </source>
</evidence>
<organism evidence="2 3">
    <name type="scientific">Tistrella arctica</name>
    <dbReference type="NCBI Taxonomy" id="3133430"/>
    <lineage>
        <taxon>Bacteria</taxon>
        <taxon>Pseudomonadati</taxon>
        <taxon>Pseudomonadota</taxon>
        <taxon>Alphaproteobacteria</taxon>
        <taxon>Geminicoccales</taxon>
        <taxon>Geminicoccaceae</taxon>
        <taxon>Tistrella</taxon>
    </lineage>
</organism>
<evidence type="ECO:0000256" key="1">
    <source>
        <dbReference type="SAM" id="Phobius"/>
    </source>
</evidence>
<dbReference type="EMBL" id="JBBKTW010000012">
    <property type="protein sequence ID" value="MEN2991607.1"/>
    <property type="molecule type" value="Genomic_DNA"/>
</dbReference>
<evidence type="ECO:0008006" key="4">
    <source>
        <dbReference type="Google" id="ProtNLM"/>
    </source>
</evidence>
<reference evidence="2 3" key="1">
    <citation type="submission" date="2024-03" db="EMBL/GenBank/DDBJ databases">
        <title>High-quality draft genome sequencing of Tistrella sp. BH-R2-4.</title>
        <authorList>
            <person name="Dong C."/>
        </authorList>
    </citation>
    <scope>NUCLEOTIDE SEQUENCE [LARGE SCALE GENOMIC DNA]</scope>
    <source>
        <strain evidence="2 3">BH-R2-4</strain>
    </source>
</reference>
<protein>
    <recommendedName>
        <fullName evidence="4">Polysaccharide chain length determinant N-terminal domain-containing protein</fullName>
    </recommendedName>
</protein>
<proteinExistence type="predicted"/>
<feature type="transmembrane region" description="Helical" evidence="1">
    <location>
        <begin position="16"/>
        <end position="36"/>
    </location>
</feature>
<keyword evidence="3" id="KW-1185">Reference proteome</keyword>
<dbReference type="PANTHER" id="PTHR32309">
    <property type="entry name" value="TYROSINE-PROTEIN KINASE"/>
    <property type="match status" value="1"/>
</dbReference>
<keyword evidence="1" id="KW-0472">Membrane</keyword>
<evidence type="ECO:0000313" key="2">
    <source>
        <dbReference type="EMBL" id="MEN2991607.1"/>
    </source>
</evidence>
<feature type="transmembrane region" description="Helical" evidence="1">
    <location>
        <begin position="263"/>
        <end position="285"/>
    </location>
</feature>
<dbReference type="PANTHER" id="PTHR32309:SF13">
    <property type="entry name" value="FERRIC ENTEROBACTIN TRANSPORT PROTEIN FEPE"/>
    <property type="match status" value="1"/>
</dbReference>
<name>A0ABU9YSH3_9PROT</name>
<keyword evidence="1" id="KW-0812">Transmembrane</keyword>
<dbReference type="Proteomes" id="UP001413721">
    <property type="component" value="Unassembled WGS sequence"/>
</dbReference>
<dbReference type="InterPro" id="IPR050445">
    <property type="entry name" value="Bact_polysacc_biosynth/exp"/>
</dbReference>
<accession>A0ABU9YSH3</accession>
<sequence length="293" mass="32967">MEFGIRSILAAQKRGWFTFLFFITFFLLVVSALSLLPKRYEAMMIVAAMDANPIAEGTPSAGGLSLFGAGMSEKVTNFQMYLNVLQGQSVAEALMKRPDLLRELLSGWDKETKQWESSENVFDRWFEYPVQREPVVDDVIDELSSKIKVKQRNSPDFIPAPIFEISLSLRDGKAAEEILRLAHETADEVVRNVELRQLAVWQEFLQRQIGEISTVDAKAALTRVYSQYYTRSIMANVKGSFSAKVINGPQVANYPTLPRPMSLVVMAIIFGLIAGFALNFALYTLRHLTGARK</sequence>
<gene>
    <name evidence="2" type="ORF">WG926_25065</name>
</gene>